<evidence type="ECO:0000313" key="2">
    <source>
        <dbReference type="Proteomes" id="UP000237481"/>
    </source>
</evidence>
<reference evidence="1 2" key="1">
    <citation type="submission" date="2018-01" db="EMBL/GenBank/DDBJ databases">
        <title>Harnessing the power of phylogenomics to disentangle the directionality and signatures of interkingdom host jumping in the parasitic fungal genus Tolypocladium.</title>
        <authorList>
            <person name="Quandt C.A."/>
            <person name="Patterson W."/>
            <person name="Spatafora J.W."/>
        </authorList>
    </citation>
    <scope>NUCLEOTIDE SEQUENCE [LARGE SCALE GENOMIC DNA]</scope>
    <source>
        <strain evidence="1 2">NRBC 100945</strain>
    </source>
</reference>
<sequence>MGPSVPQEEPGDLSARPLRILVQTKTNLVPGNDYAERVEFMRNLICQHHWNRDFDWHQDRWNAYGDEFGYENRSCYFLIDHCHGESPDNPPVLWYKWTGKSLIAIQQALPAKIQAKLKEYPFSRRPIQRLPKEAPAPTRRQIIRSKLRRDMTILDADVQFLVTHPEDARWLRDNIETRFWLKIQALCHFEQDEGILG</sequence>
<comment type="caution">
    <text evidence="1">The sequence shown here is derived from an EMBL/GenBank/DDBJ whole genome shotgun (WGS) entry which is preliminary data.</text>
</comment>
<accession>A0A2S4KM21</accession>
<gene>
    <name evidence="1" type="ORF">TPAR_08559</name>
</gene>
<organism evidence="1 2">
    <name type="scientific">Tolypocladium paradoxum</name>
    <dbReference type="NCBI Taxonomy" id="94208"/>
    <lineage>
        <taxon>Eukaryota</taxon>
        <taxon>Fungi</taxon>
        <taxon>Dikarya</taxon>
        <taxon>Ascomycota</taxon>
        <taxon>Pezizomycotina</taxon>
        <taxon>Sordariomycetes</taxon>
        <taxon>Hypocreomycetidae</taxon>
        <taxon>Hypocreales</taxon>
        <taxon>Ophiocordycipitaceae</taxon>
        <taxon>Tolypocladium</taxon>
    </lineage>
</organism>
<dbReference type="AlphaFoldDB" id="A0A2S4KM21"/>
<name>A0A2S4KM21_9HYPO</name>
<keyword evidence="2" id="KW-1185">Reference proteome</keyword>
<dbReference type="EMBL" id="PKSG01001067">
    <property type="protein sequence ID" value="POR31237.1"/>
    <property type="molecule type" value="Genomic_DNA"/>
</dbReference>
<dbReference type="OrthoDB" id="4924935at2759"/>
<protein>
    <submittedName>
        <fullName evidence="1">Uncharacterized protein</fullName>
    </submittedName>
</protein>
<evidence type="ECO:0000313" key="1">
    <source>
        <dbReference type="EMBL" id="POR31237.1"/>
    </source>
</evidence>
<proteinExistence type="predicted"/>
<dbReference type="Proteomes" id="UP000237481">
    <property type="component" value="Unassembled WGS sequence"/>
</dbReference>